<feature type="domain" description="Biopterin-dependent aromatic amino acid hydroxylase family profile" evidence="7">
    <location>
        <begin position="130"/>
        <end position="194"/>
    </location>
</feature>
<dbReference type="Gene3D" id="1.10.800.10">
    <property type="entry name" value="Aromatic amino acid hydroxylase"/>
    <property type="match status" value="1"/>
</dbReference>
<keyword evidence="5" id="KW-0408">Iron</keyword>
<dbReference type="InterPro" id="IPR036951">
    <property type="entry name" value="ArAA_hydroxylase_sf"/>
</dbReference>
<dbReference type="GO" id="GO:0004497">
    <property type="term" value="F:monooxygenase activity"/>
    <property type="evidence" value="ECO:0007669"/>
    <property type="project" value="UniProtKB-KW"/>
</dbReference>
<keyword evidence="3" id="KW-0479">Metal-binding</keyword>
<evidence type="ECO:0000313" key="9">
    <source>
        <dbReference type="Proteomes" id="UP001626550"/>
    </source>
</evidence>
<keyword evidence="9" id="KW-1185">Reference proteome</keyword>
<accession>A0ABD2Q655</accession>
<evidence type="ECO:0000256" key="4">
    <source>
        <dbReference type="ARBA" id="ARBA00023002"/>
    </source>
</evidence>
<evidence type="ECO:0000256" key="1">
    <source>
        <dbReference type="ARBA" id="ARBA00001954"/>
    </source>
</evidence>
<dbReference type="SUPFAM" id="SSF56534">
    <property type="entry name" value="Aromatic aminoacid monoxygenases, catalytic and oligomerization domains"/>
    <property type="match status" value="1"/>
</dbReference>
<protein>
    <recommendedName>
        <fullName evidence="7">Biopterin-dependent aromatic amino acid hydroxylase family profile domain-containing protein</fullName>
    </recommendedName>
</protein>
<comment type="similarity">
    <text evidence="2">Belongs to the biopterin-dependent aromatic amino acid hydroxylase family.</text>
</comment>
<dbReference type="AlphaFoldDB" id="A0ABD2Q655"/>
<dbReference type="PANTHER" id="PTHR11473:SF15">
    <property type="entry name" value="TYROSINE 3-MONOOXYGENASE"/>
    <property type="match status" value="1"/>
</dbReference>
<dbReference type="Pfam" id="PF00351">
    <property type="entry name" value="Biopterin_H"/>
    <property type="match status" value="1"/>
</dbReference>
<organism evidence="8 9">
    <name type="scientific">Cichlidogyrus casuarinus</name>
    <dbReference type="NCBI Taxonomy" id="1844966"/>
    <lineage>
        <taxon>Eukaryota</taxon>
        <taxon>Metazoa</taxon>
        <taxon>Spiralia</taxon>
        <taxon>Lophotrochozoa</taxon>
        <taxon>Platyhelminthes</taxon>
        <taxon>Monogenea</taxon>
        <taxon>Monopisthocotylea</taxon>
        <taxon>Dactylogyridea</taxon>
        <taxon>Ancyrocephalidae</taxon>
        <taxon>Cichlidogyrus</taxon>
    </lineage>
</organism>
<evidence type="ECO:0000256" key="3">
    <source>
        <dbReference type="ARBA" id="ARBA00022723"/>
    </source>
</evidence>
<evidence type="ECO:0000256" key="5">
    <source>
        <dbReference type="ARBA" id="ARBA00023004"/>
    </source>
</evidence>
<keyword evidence="4" id="KW-0560">Oxidoreductase</keyword>
<evidence type="ECO:0000313" key="8">
    <source>
        <dbReference type="EMBL" id="KAL3315068.1"/>
    </source>
</evidence>
<dbReference type="InterPro" id="IPR001273">
    <property type="entry name" value="ArAA_hydroxylase"/>
</dbReference>
<dbReference type="InterPro" id="IPR019774">
    <property type="entry name" value="Aromatic-AA_hydroxylase_C"/>
</dbReference>
<keyword evidence="6" id="KW-0503">Monooxygenase</keyword>
<dbReference type="PROSITE" id="PS51410">
    <property type="entry name" value="BH4_AAA_HYDROXYL_2"/>
    <property type="match status" value="1"/>
</dbReference>
<evidence type="ECO:0000256" key="2">
    <source>
        <dbReference type="ARBA" id="ARBA00009712"/>
    </source>
</evidence>
<dbReference type="Proteomes" id="UP001626550">
    <property type="component" value="Unassembled WGS sequence"/>
</dbReference>
<comment type="cofactor">
    <cofactor evidence="1">
        <name>Fe(2+)</name>
        <dbReference type="ChEBI" id="CHEBI:29033"/>
    </cofactor>
</comment>
<evidence type="ECO:0000256" key="6">
    <source>
        <dbReference type="ARBA" id="ARBA00023033"/>
    </source>
</evidence>
<sequence length="194" mass="22626">MQQSRRERLTSASRNSIIEAAKERRERNVRENQLLARQKTEDLGLKLFSDCVIIIQFKDASMGCLAKMTILLSDFEMEGNTFRCLETRQQINNSAALECIVIGKLDNENEIHRLLQELRTLDCVASAEELPSSEPKNAVKNDFWIPRHVSDLDKCAHLEEKFEPELQTDHPGFNDLEYRQRRKNITQLAFEYRQ</sequence>
<dbReference type="InterPro" id="IPR036329">
    <property type="entry name" value="Aro-AA_hydroxylase_C_sf"/>
</dbReference>
<dbReference type="PANTHER" id="PTHR11473">
    <property type="entry name" value="AROMATIC AMINO ACID HYDROXYLASE"/>
    <property type="match status" value="1"/>
</dbReference>
<gene>
    <name evidence="8" type="ORF">Ciccas_006294</name>
</gene>
<name>A0ABD2Q655_9PLAT</name>
<evidence type="ECO:0000259" key="7">
    <source>
        <dbReference type="PROSITE" id="PS51410"/>
    </source>
</evidence>
<proteinExistence type="inferred from homology"/>
<comment type="caution">
    <text evidence="8">The sequence shown here is derived from an EMBL/GenBank/DDBJ whole genome shotgun (WGS) entry which is preliminary data.</text>
</comment>
<reference evidence="8 9" key="1">
    <citation type="submission" date="2024-11" db="EMBL/GenBank/DDBJ databases">
        <title>Adaptive evolution of stress response genes in parasites aligns with host niche diversity.</title>
        <authorList>
            <person name="Hahn C."/>
            <person name="Resl P."/>
        </authorList>
    </citation>
    <scope>NUCLEOTIDE SEQUENCE [LARGE SCALE GENOMIC DNA]</scope>
    <source>
        <strain evidence="8">EGGRZ-B1_66</strain>
        <tissue evidence="8">Body</tissue>
    </source>
</reference>
<dbReference type="EMBL" id="JBJKFK010000834">
    <property type="protein sequence ID" value="KAL3315068.1"/>
    <property type="molecule type" value="Genomic_DNA"/>
</dbReference>
<dbReference type="GO" id="GO:0046872">
    <property type="term" value="F:metal ion binding"/>
    <property type="evidence" value="ECO:0007669"/>
    <property type="project" value="UniProtKB-KW"/>
</dbReference>